<name>A0A917QIZ4_9HYPH</name>
<accession>A0A917QIZ4</accession>
<gene>
    <name evidence="2" type="ORF">GCM10011322_44440</name>
</gene>
<evidence type="ECO:0000313" key="3">
    <source>
        <dbReference type="Proteomes" id="UP000600449"/>
    </source>
</evidence>
<protein>
    <recommendedName>
        <fullName evidence="4">HTH araC/xylS-type domain-containing protein</fullName>
    </recommendedName>
</protein>
<dbReference type="EMBL" id="BMMF01000016">
    <property type="protein sequence ID" value="GGK52649.1"/>
    <property type="molecule type" value="Genomic_DNA"/>
</dbReference>
<feature type="region of interest" description="Disordered" evidence="1">
    <location>
        <begin position="1"/>
        <end position="26"/>
    </location>
</feature>
<keyword evidence="3" id="KW-1185">Reference proteome</keyword>
<comment type="caution">
    <text evidence="2">The sequence shown here is derived from an EMBL/GenBank/DDBJ whole genome shotgun (WGS) entry which is preliminary data.</text>
</comment>
<proteinExistence type="predicted"/>
<evidence type="ECO:0000313" key="2">
    <source>
        <dbReference type="EMBL" id="GGK52649.1"/>
    </source>
</evidence>
<feature type="compositionally biased region" description="Basic residues" evidence="1">
    <location>
        <begin position="80"/>
        <end position="94"/>
    </location>
</feature>
<sequence>MRDVLWGQIGAPAPGRRERDAGTDAAAGMSRSGFFETFRKEIGHAPMEYVAYWRSFAARVCLPAHTQASAFDADEDVPRRRPWPRRCRRRRKPRPSQLDT</sequence>
<evidence type="ECO:0008006" key="4">
    <source>
        <dbReference type="Google" id="ProtNLM"/>
    </source>
</evidence>
<dbReference type="AlphaFoldDB" id="A0A917QIZ4"/>
<organism evidence="2 3">
    <name type="scientific">Salinarimonas ramus</name>
    <dbReference type="NCBI Taxonomy" id="690164"/>
    <lineage>
        <taxon>Bacteria</taxon>
        <taxon>Pseudomonadati</taxon>
        <taxon>Pseudomonadota</taxon>
        <taxon>Alphaproteobacteria</taxon>
        <taxon>Hyphomicrobiales</taxon>
        <taxon>Salinarimonadaceae</taxon>
        <taxon>Salinarimonas</taxon>
    </lineage>
</organism>
<reference evidence="2 3" key="1">
    <citation type="journal article" date="2014" name="Int. J. Syst. Evol. Microbiol.">
        <title>Complete genome sequence of Corynebacterium casei LMG S-19264T (=DSM 44701T), isolated from a smear-ripened cheese.</title>
        <authorList>
            <consortium name="US DOE Joint Genome Institute (JGI-PGF)"/>
            <person name="Walter F."/>
            <person name="Albersmeier A."/>
            <person name="Kalinowski J."/>
            <person name="Ruckert C."/>
        </authorList>
    </citation>
    <scope>NUCLEOTIDE SEQUENCE [LARGE SCALE GENOMIC DNA]</scope>
    <source>
        <strain evidence="2 3">CGMCC 1.9161</strain>
    </source>
</reference>
<feature type="region of interest" description="Disordered" evidence="1">
    <location>
        <begin position="70"/>
        <end position="100"/>
    </location>
</feature>
<evidence type="ECO:0000256" key="1">
    <source>
        <dbReference type="SAM" id="MobiDB-lite"/>
    </source>
</evidence>
<dbReference type="Proteomes" id="UP000600449">
    <property type="component" value="Unassembled WGS sequence"/>
</dbReference>